<name>A0A854QBF7_CRYNE</name>
<feature type="compositionally biased region" description="Polar residues" evidence="1">
    <location>
        <begin position="1"/>
        <end position="14"/>
    </location>
</feature>
<dbReference type="Proteomes" id="UP000199727">
    <property type="component" value="Unassembled WGS sequence"/>
</dbReference>
<sequence length="85" mass="9220">MGVQHDQPNPSHYATKSDVHNDTSAVSSQFDSKDVPREAGHSGYTAEKSHDLKKAQNALHEGLQPAEDSRNNLSSYESGPRNAST</sequence>
<evidence type="ECO:0000313" key="2">
    <source>
        <dbReference type="EMBL" id="OXG18457.1"/>
    </source>
</evidence>
<dbReference type="OrthoDB" id="2560288at2759"/>
<dbReference type="AlphaFoldDB" id="A0A854QBF7"/>
<evidence type="ECO:0000313" key="3">
    <source>
        <dbReference type="Proteomes" id="UP000199727"/>
    </source>
</evidence>
<organism evidence="2 3">
    <name type="scientific">Cryptococcus neoformans Tu259-1</name>
    <dbReference type="NCBI Taxonomy" id="1230072"/>
    <lineage>
        <taxon>Eukaryota</taxon>
        <taxon>Fungi</taxon>
        <taxon>Dikarya</taxon>
        <taxon>Basidiomycota</taxon>
        <taxon>Agaricomycotina</taxon>
        <taxon>Tremellomycetes</taxon>
        <taxon>Tremellales</taxon>
        <taxon>Cryptococcaceae</taxon>
        <taxon>Cryptococcus</taxon>
        <taxon>Cryptococcus neoformans species complex</taxon>
    </lineage>
</organism>
<proteinExistence type="predicted"/>
<reference evidence="2 3" key="1">
    <citation type="submission" date="2017-06" db="EMBL/GenBank/DDBJ databases">
        <title>Global population genomics of the pathogenic fungus Cryptococcus neoformans var. grubii.</title>
        <authorList>
            <person name="Cuomo C."/>
            <person name="Litvintseva A."/>
            <person name="Chen Y."/>
            <person name="Young S."/>
            <person name="Zeng Q."/>
            <person name="Chapman S."/>
            <person name="Gujja S."/>
            <person name="Saif S."/>
            <person name="Birren B."/>
        </authorList>
    </citation>
    <scope>NUCLEOTIDE SEQUENCE [LARGE SCALE GENOMIC DNA]</scope>
    <source>
        <strain evidence="2 3">Tu259-1</strain>
    </source>
</reference>
<comment type="caution">
    <text evidence="2">The sequence shown here is derived from an EMBL/GenBank/DDBJ whole genome shotgun (WGS) entry which is preliminary data.</text>
</comment>
<dbReference type="EMBL" id="AMKT01000056">
    <property type="protein sequence ID" value="OXG18457.1"/>
    <property type="molecule type" value="Genomic_DNA"/>
</dbReference>
<accession>A0A854QBF7</accession>
<feature type="compositionally biased region" description="Polar residues" evidence="1">
    <location>
        <begin position="71"/>
        <end position="85"/>
    </location>
</feature>
<gene>
    <name evidence="2" type="ORF">C361_04582</name>
</gene>
<feature type="compositionally biased region" description="Basic and acidic residues" evidence="1">
    <location>
        <begin position="31"/>
        <end position="40"/>
    </location>
</feature>
<feature type="region of interest" description="Disordered" evidence="1">
    <location>
        <begin position="1"/>
        <end position="85"/>
    </location>
</feature>
<evidence type="ECO:0000256" key="1">
    <source>
        <dbReference type="SAM" id="MobiDB-lite"/>
    </source>
</evidence>
<protein>
    <submittedName>
        <fullName evidence="2">Uncharacterized protein</fullName>
    </submittedName>
</protein>